<dbReference type="GO" id="GO:0006260">
    <property type="term" value="P:DNA replication"/>
    <property type="evidence" value="ECO:0007669"/>
    <property type="project" value="UniProtKB-KW"/>
</dbReference>
<evidence type="ECO:0008006" key="6">
    <source>
        <dbReference type="Google" id="ProtNLM"/>
    </source>
</evidence>
<sequence length="426" mass="49386">MWIQQYAPKISKDIIGNNECLAKIKYWLANFKNNPKLASSLIVSGPHGVGKTCAVRLILQEYGYNIHNPNLKSYKNIQNINELNISKKTAIIIDDSETITLTSEKNTISHIFKENETKKMFPIVFITNEQHSKLILDIKKSCAEIKFAFPTPSEIKSFILKIANLENLNIKDDQTISSIIKFSQFDIRRLIYILEDLKLTFKDTTIDYQMWKNYTMVSQRKDKDIGLFDATRKLLNSYKNMDSCMQLYETEKVLLPLMLFENYQNCIMQKNASPKEILQVMSDITSSISFGDVVETNIYTDQNWYLQNLHGFFTCAQTSFLTNKYPFSGTENYRIDFSSDLNKTSLKNINKKSIGIIQTSFKKKTLQDLLYVNKILHSHANNNRTDLIHQVNHVYNLPPKIIDMMFKVDKTLEKLTLNLKLKANKT</sequence>
<dbReference type="GO" id="GO:0005634">
    <property type="term" value="C:nucleus"/>
    <property type="evidence" value="ECO:0007669"/>
    <property type="project" value="TreeGrafter"/>
</dbReference>
<accession>A0A6C0M0G5</accession>
<reference evidence="5" key="1">
    <citation type="journal article" date="2020" name="Nature">
        <title>Giant virus diversity and host interactions through global metagenomics.</title>
        <authorList>
            <person name="Schulz F."/>
            <person name="Roux S."/>
            <person name="Paez-Espino D."/>
            <person name="Jungbluth S."/>
            <person name="Walsh D.A."/>
            <person name="Denef V.J."/>
            <person name="McMahon K.D."/>
            <person name="Konstantinidis K.T."/>
            <person name="Eloe-Fadrosh E.A."/>
            <person name="Kyrpides N.C."/>
            <person name="Woyke T."/>
        </authorList>
    </citation>
    <scope>NUCLEOTIDE SEQUENCE</scope>
    <source>
        <strain evidence="5">GVMAG-S-1035085-51</strain>
    </source>
</reference>
<feature type="domain" description="ATPase AAA-type core" evidence="3">
    <location>
        <begin position="42"/>
        <end position="135"/>
    </location>
</feature>
<organism evidence="5">
    <name type="scientific">viral metagenome</name>
    <dbReference type="NCBI Taxonomy" id="1070528"/>
    <lineage>
        <taxon>unclassified sequences</taxon>
        <taxon>metagenomes</taxon>
        <taxon>organismal metagenomes</taxon>
    </lineage>
</organism>
<dbReference type="Pfam" id="PF08519">
    <property type="entry name" value="RFC1"/>
    <property type="match status" value="1"/>
</dbReference>
<dbReference type="InterPro" id="IPR013725">
    <property type="entry name" value="DNA_replication_fac_RFC1_C"/>
</dbReference>
<dbReference type="GO" id="GO:0005524">
    <property type="term" value="F:ATP binding"/>
    <property type="evidence" value="ECO:0007669"/>
    <property type="project" value="InterPro"/>
</dbReference>
<proteinExistence type="inferred from homology"/>
<name>A0A6C0M0G5_9ZZZZ</name>
<evidence type="ECO:0000313" key="5">
    <source>
        <dbReference type="EMBL" id="QHU36013.1"/>
    </source>
</evidence>
<dbReference type="AlphaFoldDB" id="A0A6C0M0G5"/>
<comment type="similarity">
    <text evidence="1">Belongs to the activator 1 large subunit family.</text>
</comment>
<dbReference type="Gene3D" id="1.10.8.60">
    <property type="match status" value="1"/>
</dbReference>
<dbReference type="GO" id="GO:0003689">
    <property type="term" value="F:DNA clamp loader activity"/>
    <property type="evidence" value="ECO:0007669"/>
    <property type="project" value="InterPro"/>
</dbReference>
<evidence type="ECO:0000259" key="3">
    <source>
        <dbReference type="Pfam" id="PF00004"/>
    </source>
</evidence>
<dbReference type="InterPro" id="IPR003959">
    <property type="entry name" value="ATPase_AAA_core"/>
</dbReference>
<dbReference type="GO" id="GO:0016887">
    <property type="term" value="F:ATP hydrolysis activity"/>
    <property type="evidence" value="ECO:0007669"/>
    <property type="project" value="InterPro"/>
</dbReference>
<dbReference type="EMBL" id="MN740621">
    <property type="protein sequence ID" value="QHU36013.1"/>
    <property type="molecule type" value="Genomic_DNA"/>
</dbReference>
<dbReference type="SUPFAM" id="SSF48019">
    <property type="entry name" value="post-AAA+ oligomerization domain-like"/>
    <property type="match status" value="1"/>
</dbReference>
<evidence type="ECO:0000256" key="2">
    <source>
        <dbReference type="ARBA" id="ARBA00022705"/>
    </source>
</evidence>
<dbReference type="PANTHER" id="PTHR23389:SF6">
    <property type="entry name" value="REPLICATION FACTOR C SUBUNIT 1"/>
    <property type="match status" value="1"/>
</dbReference>
<dbReference type="Gene3D" id="3.40.50.300">
    <property type="entry name" value="P-loop containing nucleotide triphosphate hydrolases"/>
    <property type="match status" value="1"/>
</dbReference>
<dbReference type="PANTHER" id="PTHR23389">
    <property type="entry name" value="CHROMOSOME TRANSMISSION FIDELITY FACTOR 18"/>
    <property type="match status" value="1"/>
</dbReference>
<keyword evidence="2" id="KW-0235">DNA replication</keyword>
<dbReference type="InterPro" id="IPR008921">
    <property type="entry name" value="DNA_pol3_clamp-load_cplx_C"/>
</dbReference>
<dbReference type="InterPro" id="IPR027417">
    <property type="entry name" value="P-loop_NTPase"/>
</dbReference>
<feature type="domain" description="DNA replication factor RFC1 C-terminal" evidence="4">
    <location>
        <begin position="288"/>
        <end position="390"/>
    </location>
</feature>
<protein>
    <recommendedName>
        <fullName evidence="6">AAA+ ATPase domain-containing protein</fullName>
    </recommendedName>
</protein>
<dbReference type="Pfam" id="PF00004">
    <property type="entry name" value="AAA"/>
    <property type="match status" value="1"/>
</dbReference>
<dbReference type="Gene3D" id="1.20.272.10">
    <property type="match status" value="1"/>
</dbReference>
<dbReference type="SUPFAM" id="SSF52540">
    <property type="entry name" value="P-loop containing nucleoside triphosphate hydrolases"/>
    <property type="match status" value="1"/>
</dbReference>
<dbReference type="GO" id="GO:0005663">
    <property type="term" value="C:DNA replication factor C complex"/>
    <property type="evidence" value="ECO:0007669"/>
    <property type="project" value="InterPro"/>
</dbReference>
<dbReference type="GO" id="GO:0003677">
    <property type="term" value="F:DNA binding"/>
    <property type="evidence" value="ECO:0007669"/>
    <property type="project" value="InterPro"/>
</dbReference>
<evidence type="ECO:0000259" key="4">
    <source>
        <dbReference type="Pfam" id="PF08519"/>
    </source>
</evidence>
<evidence type="ECO:0000256" key="1">
    <source>
        <dbReference type="ARBA" id="ARBA00006116"/>
    </source>
</evidence>